<dbReference type="GO" id="GO:0003677">
    <property type="term" value="F:DNA binding"/>
    <property type="evidence" value="ECO:0007669"/>
    <property type="project" value="InterPro"/>
</dbReference>
<proteinExistence type="inferred from homology"/>
<dbReference type="InterPro" id="IPR005790">
    <property type="entry name" value="DNA_polIII_delta"/>
</dbReference>
<keyword evidence="4" id="KW-0235">DNA replication</keyword>
<dbReference type="InterPro" id="IPR008921">
    <property type="entry name" value="DNA_pol3_clamp-load_cplx_C"/>
</dbReference>
<keyword evidence="3" id="KW-0548">Nucleotidyltransferase</keyword>
<dbReference type="GO" id="GO:0006261">
    <property type="term" value="P:DNA-templated DNA replication"/>
    <property type="evidence" value="ECO:0007669"/>
    <property type="project" value="TreeGrafter"/>
</dbReference>
<evidence type="ECO:0000313" key="9">
    <source>
        <dbReference type="Proteomes" id="UP000305709"/>
    </source>
</evidence>
<dbReference type="Gene3D" id="1.20.272.10">
    <property type="match status" value="1"/>
</dbReference>
<dbReference type="NCBIfam" id="TIGR01128">
    <property type="entry name" value="holA"/>
    <property type="match status" value="1"/>
</dbReference>
<keyword evidence="5" id="KW-0239">DNA-directed DNA polymerase</keyword>
<reference evidence="8 9" key="1">
    <citation type="submission" date="2019-06" db="EMBL/GenBank/DDBJ databases">
        <authorList>
            <person name="Jiang L."/>
        </authorList>
    </citation>
    <scope>NUCLEOTIDE SEQUENCE [LARGE SCALE GENOMIC DNA]</scope>
    <source>
        <strain evidence="8 9">YIM 48858</strain>
    </source>
</reference>
<dbReference type="RefSeq" id="WP_139081556.1">
    <property type="nucleotide sequence ID" value="NZ_VDFV01000011.1"/>
</dbReference>
<keyword evidence="9" id="KW-1185">Reference proteome</keyword>
<dbReference type="Proteomes" id="UP000305709">
    <property type="component" value="Unassembled WGS sequence"/>
</dbReference>
<gene>
    <name evidence="8" type="ORF">FHG71_10255</name>
</gene>
<dbReference type="GO" id="GO:0003887">
    <property type="term" value="F:DNA-directed DNA polymerase activity"/>
    <property type="evidence" value="ECO:0007669"/>
    <property type="project" value="UniProtKB-KW"/>
</dbReference>
<dbReference type="OrthoDB" id="9804983at2"/>
<evidence type="ECO:0000313" key="8">
    <source>
        <dbReference type="EMBL" id="TNC71797.1"/>
    </source>
</evidence>
<dbReference type="PANTHER" id="PTHR34388">
    <property type="entry name" value="DNA POLYMERASE III SUBUNIT DELTA"/>
    <property type="match status" value="1"/>
</dbReference>
<comment type="caution">
    <text evidence="8">The sequence shown here is derived from an EMBL/GenBank/DDBJ whole genome shotgun (WGS) entry which is preliminary data.</text>
</comment>
<dbReference type="GO" id="GO:0009360">
    <property type="term" value="C:DNA polymerase III complex"/>
    <property type="evidence" value="ECO:0007669"/>
    <property type="project" value="TreeGrafter"/>
</dbReference>
<dbReference type="SUPFAM" id="SSF48019">
    <property type="entry name" value="post-AAA+ oligomerization domain-like"/>
    <property type="match status" value="1"/>
</dbReference>
<protein>
    <recommendedName>
        <fullName evidence="1">DNA-directed DNA polymerase</fullName>
        <ecNumber evidence="1">2.7.7.7</ecNumber>
    </recommendedName>
</protein>
<comment type="catalytic activity">
    <reaction evidence="7">
        <text>DNA(n) + a 2'-deoxyribonucleoside 5'-triphosphate = DNA(n+1) + diphosphate</text>
        <dbReference type="Rhea" id="RHEA:22508"/>
        <dbReference type="Rhea" id="RHEA-COMP:17339"/>
        <dbReference type="Rhea" id="RHEA-COMP:17340"/>
        <dbReference type="ChEBI" id="CHEBI:33019"/>
        <dbReference type="ChEBI" id="CHEBI:61560"/>
        <dbReference type="ChEBI" id="CHEBI:173112"/>
        <dbReference type="EC" id="2.7.7.7"/>
    </reaction>
</comment>
<evidence type="ECO:0000256" key="7">
    <source>
        <dbReference type="ARBA" id="ARBA00049244"/>
    </source>
</evidence>
<dbReference type="AlphaFoldDB" id="A0A5C4NGL7"/>
<keyword evidence="2" id="KW-0808">Transferase</keyword>
<accession>A0A5C4NGL7</accession>
<dbReference type="PANTHER" id="PTHR34388:SF1">
    <property type="entry name" value="DNA POLYMERASE III SUBUNIT DELTA"/>
    <property type="match status" value="1"/>
</dbReference>
<evidence type="ECO:0000256" key="1">
    <source>
        <dbReference type="ARBA" id="ARBA00012417"/>
    </source>
</evidence>
<name>A0A5C4NGL7_9RHOB</name>
<dbReference type="Gene3D" id="3.40.50.300">
    <property type="entry name" value="P-loop containing nucleotide triphosphate hydrolases"/>
    <property type="match status" value="1"/>
</dbReference>
<sequence>MKLSSRDGKAFLRKPDPAVAGVLISGEDGARVAQARTELVLALIGPQGEADMRLERIAGADLRRDPSLVIDALKAVGFFPGPRAVLVEEATDGLAPALGAALEAWSKEDARLVVTGGALPSKGALRKLFEGRRDAAAITLYDDPPTEGEVLDLLREAGLRPDPAARAHLVGLAQSLSPGDFRGLVERLALHELGEGRPLDDATVSALAPQAEEAEMDDLLAAITEGRRDRVAPLLARLSAQGMGPVAVTIQALRHVRALLQVASDPGGVQTGLASLRPPAGGARRQMLQRGAETWRRERVEEALRTLVELDLTLRSGRPVPDAAILERVLMRLAG</sequence>
<organism evidence="8 9">
    <name type="scientific">Rubellimicrobium roseum</name>
    <dbReference type="NCBI Taxonomy" id="687525"/>
    <lineage>
        <taxon>Bacteria</taxon>
        <taxon>Pseudomonadati</taxon>
        <taxon>Pseudomonadota</taxon>
        <taxon>Alphaproteobacteria</taxon>
        <taxon>Rhodobacterales</taxon>
        <taxon>Roseobacteraceae</taxon>
        <taxon>Rubellimicrobium</taxon>
    </lineage>
</organism>
<evidence type="ECO:0000256" key="6">
    <source>
        <dbReference type="ARBA" id="ARBA00034754"/>
    </source>
</evidence>
<dbReference type="EMBL" id="VDFV01000011">
    <property type="protein sequence ID" value="TNC71797.1"/>
    <property type="molecule type" value="Genomic_DNA"/>
</dbReference>
<evidence type="ECO:0000256" key="5">
    <source>
        <dbReference type="ARBA" id="ARBA00022932"/>
    </source>
</evidence>
<evidence type="ECO:0000256" key="2">
    <source>
        <dbReference type="ARBA" id="ARBA00022679"/>
    </source>
</evidence>
<comment type="similarity">
    <text evidence="6">Belongs to the DNA polymerase HolA subunit family.</text>
</comment>
<dbReference type="InterPro" id="IPR027417">
    <property type="entry name" value="P-loop_NTPase"/>
</dbReference>
<evidence type="ECO:0000256" key="3">
    <source>
        <dbReference type="ARBA" id="ARBA00022695"/>
    </source>
</evidence>
<evidence type="ECO:0000256" key="4">
    <source>
        <dbReference type="ARBA" id="ARBA00022705"/>
    </source>
</evidence>
<dbReference type="EC" id="2.7.7.7" evidence="1"/>